<dbReference type="InterPro" id="IPR052050">
    <property type="entry name" value="SecEffector_AnkRepeat"/>
</dbReference>
<protein>
    <recommendedName>
        <fullName evidence="4">Ankyrin repeat domain-containing protein</fullName>
    </recommendedName>
</protein>
<dbReference type="EMBL" id="CP031050">
    <property type="protein sequence ID" value="QDZ25412.1"/>
    <property type="molecule type" value="Genomic_DNA"/>
</dbReference>
<feature type="region of interest" description="Disordered" evidence="1">
    <location>
        <begin position="97"/>
        <end position="124"/>
    </location>
</feature>
<organism evidence="2 3">
    <name type="scientific">Chloropicon primus</name>
    <dbReference type="NCBI Taxonomy" id="1764295"/>
    <lineage>
        <taxon>Eukaryota</taxon>
        <taxon>Viridiplantae</taxon>
        <taxon>Chlorophyta</taxon>
        <taxon>Chloropicophyceae</taxon>
        <taxon>Chloropicales</taxon>
        <taxon>Chloropicaceae</taxon>
        <taxon>Chloropicon</taxon>
    </lineage>
</organism>
<name>A0A5B8N095_9CHLO</name>
<dbReference type="SUPFAM" id="SSF48403">
    <property type="entry name" value="Ankyrin repeat"/>
    <property type="match status" value="1"/>
</dbReference>
<keyword evidence="3" id="KW-1185">Reference proteome</keyword>
<evidence type="ECO:0000256" key="1">
    <source>
        <dbReference type="SAM" id="MobiDB-lite"/>
    </source>
</evidence>
<feature type="compositionally biased region" description="Basic and acidic residues" evidence="1">
    <location>
        <begin position="46"/>
        <end position="62"/>
    </location>
</feature>
<dbReference type="PANTHER" id="PTHR46586">
    <property type="entry name" value="ANKYRIN REPEAT-CONTAINING PROTEIN"/>
    <property type="match status" value="1"/>
</dbReference>
<evidence type="ECO:0000313" key="2">
    <source>
        <dbReference type="EMBL" id="QDZ25412.1"/>
    </source>
</evidence>
<dbReference type="PANTHER" id="PTHR46586:SF3">
    <property type="entry name" value="ANKYRIN REPEAT-CONTAINING PROTEIN"/>
    <property type="match status" value="1"/>
</dbReference>
<evidence type="ECO:0008006" key="4">
    <source>
        <dbReference type="Google" id="ProtNLM"/>
    </source>
</evidence>
<dbReference type="InterPro" id="IPR036770">
    <property type="entry name" value="Ankyrin_rpt-contain_sf"/>
</dbReference>
<dbReference type="Gene3D" id="1.25.40.20">
    <property type="entry name" value="Ankyrin repeat-containing domain"/>
    <property type="match status" value="1"/>
</dbReference>
<proteinExistence type="predicted"/>
<dbReference type="AlphaFoldDB" id="A0A5B8N095"/>
<accession>A0A5B8N095</accession>
<feature type="compositionally biased region" description="Polar residues" evidence="1">
    <location>
        <begin position="34"/>
        <end position="43"/>
    </location>
</feature>
<dbReference type="Proteomes" id="UP000316726">
    <property type="component" value="Chromosome 17"/>
</dbReference>
<dbReference type="InterPro" id="IPR002110">
    <property type="entry name" value="Ankyrin_rpt"/>
</dbReference>
<feature type="compositionally biased region" description="Acidic residues" evidence="1">
    <location>
        <begin position="104"/>
        <end position="121"/>
    </location>
</feature>
<sequence length="501" mass="56613">MEDRDLSASDRLSGRRKRKREIELKRKTALSVLQFESHNSKSGLCQRDKKDRDSSWDKKGEEEASPVWSLGHMRRTDLLEEQRKAFKAAFTRLEELAGTRMGSEEDEGTSSGATEEDENDENEKPSLLHQDVWYEVAKRVAQYDHLAFSATCKMFRNMLRLHLEKTKGSKTTLADLKRKTIMKNSPKFTKDWFTWIYTSFPSTLQAGSPLGWRNGIKQQYLYEGDLMILAAYQGDIKILEWLWSKGVDFDVNAGIAAAGSGQLEVLKWSKRKGTQASEYGYVHHYSCQAARRGVLHILKWLRGEGGQLSEGMFYRGARSGDLETVKWLREQGCPWDNQTLPRACKSGNLEVVKYLHKEGAPLDQQAFNRACFSGNLEIAQWLYSVECPVDLKACDFAASGGHIHVIKWLRTNGFEIGKSTCSSAAARGQIKVLEYLLSEGCGIDSRSLALAADGGHFHVLFWLQKQECGSDNSAYSPLHEGSGGLYQPNPDPVRWAHYSLF</sequence>
<gene>
    <name evidence="2" type="ORF">A3770_17p79300</name>
</gene>
<dbReference type="OrthoDB" id="547654at2759"/>
<evidence type="ECO:0000313" key="3">
    <source>
        <dbReference type="Proteomes" id="UP000316726"/>
    </source>
</evidence>
<feature type="region of interest" description="Disordered" evidence="1">
    <location>
        <begin position="33"/>
        <end position="68"/>
    </location>
</feature>
<reference evidence="2 3" key="1">
    <citation type="submission" date="2018-07" db="EMBL/GenBank/DDBJ databases">
        <title>The complete nuclear genome of the prasinophyte Chloropicon primus (CCMP1205).</title>
        <authorList>
            <person name="Pombert J.-F."/>
            <person name="Otis C."/>
            <person name="Turmel M."/>
            <person name="Lemieux C."/>
        </authorList>
    </citation>
    <scope>NUCLEOTIDE SEQUENCE [LARGE SCALE GENOMIC DNA]</scope>
    <source>
        <strain evidence="2 3">CCMP1205</strain>
    </source>
</reference>
<dbReference type="Pfam" id="PF12796">
    <property type="entry name" value="Ank_2"/>
    <property type="match status" value="1"/>
</dbReference>